<evidence type="ECO:0000256" key="2">
    <source>
        <dbReference type="ARBA" id="ARBA00022692"/>
    </source>
</evidence>
<evidence type="ECO:0000313" key="8">
    <source>
        <dbReference type="EnsemblMetazoa" id="XP_001604659"/>
    </source>
</evidence>
<feature type="transmembrane region" description="Helical" evidence="6">
    <location>
        <begin position="42"/>
        <end position="63"/>
    </location>
</feature>
<dbReference type="EnsemblMetazoa" id="XM_008210921">
    <property type="protein sequence ID" value="XP_008209143"/>
    <property type="gene ID" value="LOC100119589"/>
</dbReference>
<keyword evidence="9" id="KW-1185">Reference proteome</keyword>
<dbReference type="PROSITE" id="PS51503">
    <property type="entry name" value="HIG1"/>
    <property type="match status" value="1"/>
</dbReference>
<name>A0A7M7G657_NASVI</name>
<dbReference type="InParanoid" id="A0A7M7G657"/>
<keyword evidence="4" id="KW-0496">Mitochondrion</keyword>
<dbReference type="SMR" id="A0A7M7G657"/>
<feature type="domain" description="HIG1" evidence="7">
    <location>
        <begin position="14"/>
        <end position="105"/>
    </location>
</feature>
<dbReference type="GO" id="GO:0097250">
    <property type="term" value="P:mitochondrial respirasome assembly"/>
    <property type="evidence" value="ECO:0007669"/>
    <property type="project" value="TreeGrafter"/>
</dbReference>
<dbReference type="OMA" id="MSQIMMR"/>
<dbReference type="InterPro" id="IPR007667">
    <property type="entry name" value="Hypoxia_induced_domain"/>
</dbReference>
<dbReference type="EnsemblMetazoa" id="XM_016988234">
    <property type="protein sequence ID" value="XP_016843723"/>
    <property type="gene ID" value="LOC100119589"/>
</dbReference>
<feature type="transmembrane region" description="Helical" evidence="6">
    <location>
        <begin position="75"/>
        <end position="95"/>
    </location>
</feature>
<dbReference type="GO" id="GO:0031966">
    <property type="term" value="C:mitochondrial membrane"/>
    <property type="evidence" value="ECO:0007669"/>
    <property type="project" value="UniProtKB-SubCell"/>
</dbReference>
<dbReference type="EnsemblMetazoa" id="XM_001604609">
    <property type="protein sequence ID" value="XP_001604659"/>
    <property type="gene ID" value="LOC100119589"/>
</dbReference>
<dbReference type="PANTHER" id="PTHR12297">
    <property type="entry name" value="HYPOXIA-INDUCBILE GENE 1 HIG1 -RELATED"/>
    <property type="match status" value="1"/>
</dbReference>
<dbReference type="Proteomes" id="UP000002358">
    <property type="component" value="Chromosome 5"/>
</dbReference>
<dbReference type="InterPro" id="IPR050355">
    <property type="entry name" value="RCF1"/>
</dbReference>
<keyword evidence="3 6" id="KW-1133">Transmembrane helix</keyword>
<dbReference type="PANTHER" id="PTHR12297:SF3">
    <property type="entry name" value="HIG1 DOMAIN FAMILY MEMBER 1A"/>
    <property type="match status" value="1"/>
</dbReference>
<evidence type="ECO:0000256" key="3">
    <source>
        <dbReference type="ARBA" id="ARBA00022989"/>
    </source>
</evidence>
<reference evidence="8" key="1">
    <citation type="submission" date="2021-01" db="UniProtKB">
        <authorList>
            <consortium name="EnsemblMetazoa"/>
        </authorList>
    </citation>
    <scope>IDENTIFICATION</scope>
</reference>
<evidence type="ECO:0000256" key="6">
    <source>
        <dbReference type="SAM" id="Phobius"/>
    </source>
</evidence>
<dbReference type="EnsemblMetazoa" id="XM_008210922">
    <property type="protein sequence ID" value="XP_008209144"/>
    <property type="gene ID" value="LOC100119589"/>
</dbReference>
<evidence type="ECO:0000256" key="5">
    <source>
        <dbReference type="ARBA" id="ARBA00023136"/>
    </source>
</evidence>
<evidence type="ECO:0000313" key="9">
    <source>
        <dbReference type="Proteomes" id="UP000002358"/>
    </source>
</evidence>
<evidence type="ECO:0000256" key="4">
    <source>
        <dbReference type="ARBA" id="ARBA00023128"/>
    </source>
</evidence>
<gene>
    <name evidence="8" type="primary">100119589</name>
</gene>
<keyword evidence="2 6" id="KW-0812">Transmembrane</keyword>
<dbReference type="FunCoup" id="A0A7M7G657">
    <property type="interactions" value="350"/>
</dbReference>
<dbReference type="OrthoDB" id="6604018at2759"/>
<evidence type="ECO:0000259" key="7">
    <source>
        <dbReference type="PROSITE" id="PS51503"/>
    </source>
</evidence>
<dbReference type="Gene3D" id="6.10.140.1320">
    <property type="match status" value="1"/>
</dbReference>
<proteinExistence type="predicted"/>
<keyword evidence="5 6" id="KW-0472">Membrane</keyword>
<dbReference type="Pfam" id="PF04588">
    <property type="entry name" value="HIG_1_N"/>
    <property type="match status" value="1"/>
</dbReference>
<accession>A0A7M7G657</accession>
<evidence type="ECO:0000256" key="1">
    <source>
        <dbReference type="ARBA" id="ARBA00004325"/>
    </source>
</evidence>
<organism evidence="8 9">
    <name type="scientific">Nasonia vitripennis</name>
    <name type="common">Parasitic wasp</name>
    <dbReference type="NCBI Taxonomy" id="7425"/>
    <lineage>
        <taxon>Eukaryota</taxon>
        <taxon>Metazoa</taxon>
        <taxon>Ecdysozoa</taxon>
        <taxon>Arthropoda</taxon>
        <taxon>Hexapoda</taxon>
        <taxon>Insecta</taxon>
        <taxon>Pterygota</taxon>
        <taxon>Neoptera</taxon>
        <taxon>Endopterygota</taxon>
        <taxon>Hymenoptera</taxon>
        <taxon>Apocrita</taxon>
        <taxon>Proctotrupomorpha</taxon>
        <taxon>Chalcidoidea</taxon>
        <taxon>Pteromalidae</taxon>
        <taxon>Pteromalinae</taxon>
        <taxon>Nasonia</taxon>
    </lineage>
</organism>
<comment type="subcellular location">
    <subcellularLocation>
        <location evidence="1">Mitochondrion membrane</location>
    </subcellularLocation>
</comment>
<protein>
    <recommendedName>
        <fullName evidence="7">HIG1 domain-containing protein</fullName>
    </recommendedName>
</protein>
<dbReference type="AlphaFoldDB" id="A0A7M7G657"/>
<sequence>MAENIPKPTGLDWVKLRQDMDDVSNNETPWERILRKCKENPLVPGGAAITVGALSYGLYSFVMDRRQMQQKMMRLRVGAQLFTILAAVGGVVYSLPPEKRNLNDFIKSGERVIDAK</sequence>